<dbReference type="RefSeq" id="WP_183907457.1">
    <property type="nucleotide sequence ID" value="NZ_JACHXZ010000001.1"/>
</dbReference>
<evidence type="ECO:0000256" key="1">
    <source>
        <dbReference type="ARBA" id="ARBA00009998"/>
    </source>
</evidence>
<keyword evidence="9" id="KW-1185">Reference proteome</keyword>
<evidence type="ECO:0000256" key="6">
    <source>
        <dbReference type="HAMAP-Rule" id="MF_00337"/>
    </source>
</evidence>
<keyword evidence="3 6" id="KW-0540">Nuclease</keyword>
<comment type="subcellular location">
    <subcellularLocation>
        <location evidence="6">Cytoplasm</location>
    </subcellularLocation>
</comment>
<dbReference type="Proteomes" id="UP000559987">
    <property type="component" value="Unassembled WGS sequence"/>
</dbReference>
<dbReference type="Pfam" id="PF02609">
    <property type="entry name" value="Exonuc_VII_S"/>
    <property type="match status" value="1"/>
</dbReference>
<evidence type="ECO:0000256" key="2">
    <source>
        <dbReference type="ARBA" id="ARBA00022490"/>
    </source>
</evidence>
<dbReference type="GO" id="GO:0005829">
    <property type="term" value="C:cytosol"/>
    <property type="evidence" value="ECO:0007669"/>
    <property type="project" value="TreeGrafter"/>
</dbReference>
<comment type="caution">
    <text evidence="8">The sequence shown here is derived from an EMBL/GenBank/DDBJ whole genome shotgun (WGS) entry which is preliminary data.</text>
</comment>
<dbReference type="SUPFAM" id="SSF116842">
    <property type="entry name" value="XseB-like"/>
    <property type="match status" value="1"/>
</dbReference>
<dbReference type="NCBIfam" id="TIGR01280">
    <property type="entry name" value="xseB"/>
    <property type="match status" value="1"/>
</dbReference>
<dbReference type="AlphaFoldDB" id="A0A839UNP5"/>
<evidence type="ECO:0000256" key="7">
    <source>
        <dbReference type="SAM" id="Coils"/>
    </source>
</evidence>
<dbReference type="GO" id="GO:0006308">
    <property type="term" value="P:DNA catabolic process"/>
    <property type="evidence" value="ECO:0007669"/>
    <property type="project" value="UniProtKB-UniRule"/>
</dbReference>
<dbReference type="GO" id="GO:0008855">
    <property type="term" value="F:exodeoxyribonuclease VII activity"/>
    <property type="evidence" value="ECO:0007669"/>
    <property type="project" value="UniProtKB-UniRule"/>
</dbReference>
<reference evidence="8 9" key="1">
    <citation type="submission" date="2020-08" db="EMBL/GenBank/DDBJ databases">
        <title>Genomic Encyclopedia of Type Strains, Phase III (KMG-III): the genomes of soil and plant-associated and newly described type strains.</title>
        <authorList>
            <person name="Whitman W."/>
        </authorList>
    </citation>
    <scope>NUCLEOTIDE SEQUENCE [LARGE SCALE GENOMIC DNA]</scope>
    <source>
        <strain evidence="8 9">CECT 8571</strain>
    </source>
</reference>
<dbReference type="EC" id="3.1.11.6" evidence="6"/>
<evidence type="ECO:0000313" key="9">
    <source>
        <dbReference type="Proteomes" id="UP000559987"/>
    </source>
</evidence>
<dbReference type="HAMAP" id="MF_00337">
    <property type="entry name" value="Exonuc_7_S"/>
    <property type="match status" value="1"/>
</dbReference>
<dbReference type="GO" id="GO:0009318">
    <property type="term" value="C:exodeoxyribonuclease VII complex"/>
    <property type="evidence" value="ECO:0007669"/>
    <property type="project" value="UniProtKB-UniRule"/>
</dbReference>
<comment type="function">
    <text evidence="6">Bidirectionally degrades single-stranded DNA into large acid-insoluble oligonucleotides, which are then degraded further into small acid-soluble oligonucleotides.</text>
</comment>
<keyword evidence="5 6" id="KW-0269">Exonuclease</keyword>
<dbReference type="InterPro" id="IPR003761">
    <property type="entry name" value="Exonuc_VII_S"/>
</dbReference>
<proteinExistence type="inferred from homology"/>
<dbReference type="Gene3D" id="1.10.287.1040">
    <property type="entry name" value="Exonuclease VII, small subunit"/>
    <property type="match status" value="1"/>
</dbReference>
<evidence type="ECO:0000256" key="5">
    <source>
        <dbReference type="ARBA" id="ARBA00022839"/>
    </source>
</evidence>
<dbReference type="PANTHER" id="PTHR34137">
    <property type="entry name" value="EXODEOXYRIBONUCLEASE 7 SMALL SUBUNIT"/>
    <property type="match status" value="1"/>
</dbReference>
<protein>
    <recommendedName>
        <fullName evidence="6">Exodeoxyribonuclease 7 small subunit</fullName>
        <ecNumber evidence="6">3.1.11.6</ecNumber>
    </recommendedName>
    <alternativeName>
        <fullName evidence="6">Exodeoxyribonuclease VII small subunit</fullName>
        <shortName evidence="6">Exonuclease VII small subunit</shortName>
    </alternativeName>
</protein>
<comment type="subunit">
    <text evidence="6">Heterooligomer composed of large and small subunits.</text>
</comment>
<dbReference type="InterPro" id="IPR037004">
    <property type="entry name" value="Exonuc_VII_ssu_sf"/>
</dbReference>
<evidence type="ECO:0000313" key="8">
    <source>
        <dbReference type="EMBL" id="MBB3167057.1"/>
    </source>
</evidence>
<comment type="similarity">
    <text evidence="1 6">Belongs to the XseB family.</text>
</comment>
<evidence type="ECO:0000256" key="4">
    <source>
        <dbReference type="ARBA" id="ARBA00022801"/>
    </source>
</evidence>
<keyword evidence="7" id="KW-0175">Coiled coil</keyword>
<evidence type="ECO:0000256" key="3">
    <source>
        <dbReference type="ARBA" id="ARBA00022722"/>
    </source>
</evidence>
<keyword evidence="4 6" id="KW-0378">Hydrolase</keyword>
<organism evidence="8 9">
    <name type="scientific">Simiduia aestuariiviva</name>
    <dbReference type="NCBI Taxonomy" id="1510459"/>
    <lineage>
        <taxon>Bacteria</taxon>
        <taxon>Pseudomonadati</taxon>
        <taxon>Pseudomonadota</taxon>
        <taxon>Gammaproteobacteria</taxon>
        <taxon>Cellvibrionales</taxon>
        <taxon>Cellvibrionaceae</taxon>
        <taxon>Simiduia</taxon>
    </lineage>
</organism>
<gene>
    <name evidence="6" type="primary">xseB</name>
    <name evidence="8" type="ORF">FHS30_000233</name>
</gene>
<comment type="catalytic activity">
    <reaction evidence="6">
        <text>Exonucleolytic cleavage in either 5'- to 3'- or 3'- to 5'-direction to yield nucleoside 5'-phosphates.</text>
        <dbReference type="EC" id="3.1.11.6"/>
    </reaction>
</comment>
<dbReference type="PIRSF" id="PIRSF006488">
    <property type="entry name" value="Exonuc_VII_S"/>
    <property type="match status" value="1"/>
</dbReference>
<dbReference type="EMBL" id="JACHXZ010000001">
    <property type="protein sequence ID" value="MBB3167057.1"/>
    <property type="molecule type" value="Genomic_DNA"/>
</dbReference>
<dbReference type="PANTHER" id="PTHR34137:SF1">
    <property type="entry name" value="EXODEOXYRIBONUCLEASE 7 SMALL SUBUNIT"/>
    <property type="match status" value="1"/>
</dbReference>
<feature type="coiled-coil region" evidence="7">
    <location>
        <begin position="45"/>
        <end position="72"/>
    </location>
</feature>
<sequence length="81" mass="9131">MSSRKKTPDFEQSLAALETLVARMEQGDLTLEESLKAFEEGIQLTRECQARLQAAEQRVNQLIEKNGELSLTPLEQPEQGE</sequence>
<dbReference type="NCBIfam" id="NF002140">
    <property type="entry name" value="PRK00977.1-4"/>
    <property type="match status" value="1"/>
</dbReference>
<keyword evidence="2 6" id="KW-0963">Cytoplasm</keyword>
<accession>A0A839UNP5</accession>
<name>A0A839UNP5_9GAMM</name>